<dbReference type="Pfam" id="PF01027">
    <property type="entry name" value="Bax1-I"/>
    <property type="match status" value="1"/>
</dbReference>
<dbReference type="OrthoDB" id="9813298at2"/>
<sequence length="237" mass="25318">MNDYRPSPFNRAGTYTGAPGEVVRNRVLRNTYWLLALSMVPTVLGAAVGLYTGLNQVMGASPGMSAIVFLLGAFGLMFAIEKNKDSSLGVALLLAFTFFMGVMLSRLLGFVLGLSNGSQLIMTAFGGTAVVFAAMATMATTIKRDLSNMQKWLFTGAIIILVAALANIFLQLPALMLTISVLAIVIFSAFMLVDLQRVVNGGETNYVSATLAIYLDVYNVFSNLLVLLSAFSGGNRN</sequence>
<keyword evidence="3 6" id="KW-0812">Transmembrane</keyword>
<dbReference type="STRING" id="463025.BAU08_08180"/>
<dbReference type="Proteomes" id="UP000092213">
    <property type="component" value="Chromosome"/>
</dbReference>
<dbReference type="EMBL" id="CP016171">
    <property type="protein sequence ID" value="ANN71315.1"/>
    <property type="molecule type" value="Genomic_DNA"/>
</dbReference>
<name>A0A193FUK1_9BORD</name>
<feature type="transmembrane region" description="Helical" evidence="6">
    <location>
        <begin position="92"/>
        <end position="114"/>
    </location>
</feature>
<dbReference type="EMBL" id="CP016170">
    <property type="protein sequence ID" value="ANN66234.1"/>
    <property type="molecule type" value="Genomic_DNA"/>
</dbReference>
<dbReference type="AlphaFoldDB" id="A0A193FUK1"/>
<keyword evidence="5 6" id="KW-0472">Membrane</keyword>
<organism evidence="8 10">
    <name type="scientific">Bordetella bronchialis</name>
    <dbReference type="NCBI Taxonomy" id="463025"/>
    <lineage>
        <taxon>Bacteria</taxon>
        <taxon>Pseudomonadati</taxon>
        <taxon>Pseudomonadota</taxon>
        <taxon>Betaproteobacteria</taxon>
        <taxon>Burkholderiales</taxon>
        <taxon>Alcaligenaceae</taxon>
        <taxon>Bordetella</taxon>
    </lineage>
</organism>
<feature type="transmembrane region" description="Helical" evidence="6">
    <location>
        <begin position="120"/>
        <end position="140"/>
    </location>
</feature>
<feature type="transmembrane region" description="Helical" evidence="6">
    <location>
        <begin position="152"/>
        <end position="170"/>
    </location>
</feature>
<evidence type="ECO:0000256" key="6">
    <source>
        <dbReference type="RuleBase" id="RU004379"/>
    </source>
</evidence>
<evidence type="ECO:0008006" key="11">
    <source>
        <dbReference type="Google" id="ProtNLM"/>
    </source>
</evidence>
<dbReference type="KEGG" id="bbro:BAU06_07955"/>
<evidence type="ECO:0000256" key="2">
    <source>
        <dbReference type="ARBA" id="ARBA00022475"/>
    </source>
</evidence>
<dbReference type="Proteomes" id="UP000091897">
    <property type="component" value="Chromosome"/>
</dbReference>
<dbReference type="InterPro" id="IPR006214">
    <property type="entry name" value="Bax_inhibitor_1-related"/>
</dbReference>
<feature type="transmembrane region" description="Helical" evidence="6">
    <location>
        <begin position="60"/>
        <end position="80"/>
    </location>
</feature>
<accession>A0A193FUK1</accession>
<evidence type="ECO:0000313" key="10">
    <source>
        <dbReference type="Proteomes" id="UP000092213"/>
    </source>
</evidence>
<dbReference type="GO" id="GO:0005886">
    <property type="term" value="C:plasma membrane"/>
    <property type="evidence" value="ECO:0007669"/>
    <property type="project" value="UniProtKB-SubCell"/>
</dbReference>
<proteinExistence type="inferred from homology"/>
<dbReference type="RefSeq" id="WP_066346747.1">
    <property type="nucleotide sequence ID" value="NZ_CBCSFJ010000027.1"/>
</dbReference>
<dbReference type="PANTHER" id="PTHR23291">
    <property type="entry name" value="BAX INHIBITOR-RELATED"/>
    <property type="match status" value="1"/>
</dbReference>
<evidence type="ECO:0000256" key="3">
    <source>
        <dbReference type="ARBA" id="ARBA00022692"/>
    </source>
</evidence>
<evidence type="ECO:0000256" key="1">
    <source>
        <dbReference type="ARBA" id="ARBA00004651"/>
    </source>
</evidence>
<gene>
    <name evidence="7" type="ORF">BAU06_07955</name>
    <name evidence="8" type="ORF">BAU08_08180</name>
</gene>
<feature type="transmembrane region" description="Helical" evidence="6">
    <location>
        <begin position="176"/>
        <end position="195"/>
    </location>
</feature>
<evidence type="ECO:0000256" key="4">
    <source>
        <dbReference type="ARBA" id="ARBA00022989"/>
    </source>
</evidence>
<feature type="transmembrane region" description="Helical" evidence="6">
    <location>
        <begin position="207"/>
        <end position="231"/>
    </location>
</feature>
<comment type="similarity">
    <text evidence="6">Belongs to the BI1 family.</text>
</comment>
<feature type="transmembrane region" description="Helical" evidence="6">
    <location>
        <begin position="32"/>
        <end position="54"/>
    </location>
</feature>
<evidence type="ECO:0000313" key="7">
    <source>
        <dbReference type="EMBL" id="ANN66234.1"/>
    </source>
</evidence>
<keyword evidence="2" id="KW-1003">Cell membrane</keyword>
<reference evidence="9 10" key="1">
    <citation type="submission" date="2016-06" db="EMBL/GenBank/DDBJ databases">
        <title>Complete genome sequences of Bordetella bronchialis and Bordetella flabilis.</title>
        <authorList>
            <person name="LiPuma J.J."/>
            <person name="Spilker T."/>
        </authorList>
    </citation>
    <scope>NUCLEOTIDE SEQUENCE [LARGE SCALE GENOMIC DNA]</scope>
    <source>
        <strain evidence="8 10">AU17976</strain>
        <strain evidence="7 9">AU3182</strain>
    </source>
</reference>
<keyword evidence="9" id="KW-1185">Reference proteome</keyword>
<dbReference type="PANTHER" id="PTHR23291:SF115">
    <property type="entry name" value="MODULATOR OF FTSH PROTEASE YCCA"/>
    <property type="match status" value="1"/>
</dbReference>
<evidence type="ECO:0000313" key="8">
    <source>
        <dbReference type="EMBL" id="ANN71315.1"/>
    </source>
</evidence>
<evidence type="ECO:0000256" key="5">
    <source>
        <dbReference type="ARBA" id="ARBA00023136"/>
    </source>
</evidence>
<dbReference type="CDD" id="cd10433">
    <property type="entry name" value="YccA_like"/>
    <property type="match status" value="1"/>
</dbReference>
<protein>
    <recommendedName>
        <fullName evidence="11">BAX inhibitor protein</fullName>
    </recommendedName>
</protein>
<keyword evidence="4 6" id="KW-1133">Transmembrane helix</keyword>
<evidence type="ECO:0000313" key="9">
    <source>
        <dbReference type="Proteomes" id="UP000091897"/>
    </source>
</evidence>
<comment type="subcellular location">
    <subcellularLocation>
        <location evidence="1">Cell membrane</location>
        <topology evidence="1">Multi-pass membrane protein</topology>
    </subcellularLocation>
</comment>